<organism evidence="6 7">
    <name type="scientific">Agromyces flavus</name>
    <dbReference type="NCBI Taxonomy" id="589382"/>
    <lineage>
        <taxon>Bacteria</taxon>
        <taxon>Bacillati</taxon>
        <taxon>Actinomycetota</taxon>
        <taxon>Actinomycetes</taxon>
        <taxon>Micrococcales</taxon>
        <taxon>Microbacteriaceae</taxon>
        <taxon>Agromyces</taxon>
    </lineage>
</organism>
<reference evidence="6" key="1">
    <citation type="submission" date="2016-10" db="EMBL/GenBank/DDBJ databases">
        <authorList>
            <person name="de Groot N.N."/>
        </authorList>
    </citation>
    <scope>NUCLEOTIDE SEQUENCE [LARGE SCALE GENOMIC DNA]</scope>
    <source>
        <strain evidence="6">CPCC 202695</strain>
    </source>
</reference>
<dbReference type="Proteomes" id="UP000199482">
    <property type="component" value="Chromosome I"/>
</dbReference>
<gene>
    <name evidence="5" type="ORF">BCL57_000912</name>
    <name evidence="6" type="ORF">SAMN04489721_2845</name>
</gene>
<reference evidence="5" key="3">
    <citation type="submission" date="2022-06" db="EMBL/GenBank/DDBJ databases">
        <title>Genomic Encyclopedia of Type Strains, Phase III (KMG-III): the genomes of soil and plant-associated and newly described type strains.</title>
        <authorList>
            <person name="Whitman W."/>
        </authorList>
    </citation>
    <scope>NUCLEOTIDE SEQUENCE</scope>
    <source>
        <strain evidence="5">CPCC 202695</strain>
    </source>
</reference>
<evidence type="ECO:0000313" key="7">
    <source>
        <dbReference type="Proteomes" id="UP000199482"/>
    </source>
</evidence>
<dbReference type="PANTHER" id="PTHR43085:SF57">
    <property type="entry name" value="CARBOHYDRATE KINASE PFKB DOMAIN-CONTAINING PROTEIN"/>
    <property type="match status" value="1"/>
</dbReference>
<reference evidence="7" key="2">
    <citation type="submission" date="2016-10" db="EMBL/GenBank/DDBJ databases">
        <authorList>
            <person name="Varghese N."/>
            <person name="Submissions S."/>
        </authorList>
    </citation>
    <scope>NUCLEOTIDE SEQUENCE [LARGE SCALE GENOMIC DNA]</scope>
    <source>
        <strain evidence="7">CPCC 202695</strain>
    </source>
</reference>
<keyword evidence="3 6" id="KW-0418">Kinase</keyword>
<evidence type="ECO:0000313" key="6">
    <source>
        <dbReference type="EMBL" id="SDT23578.1"/>
    </source>
</evidence>
<dbReference type="InterPro" id="IPR011611">
    <property type="entry name" value="PfkB_dom"/>
</dbReference>
<dbReference type="STRING" id="589382.SAMN04489721_2845"/>
<dbReference type="InterPro" id="IPR050306">
    <property type="entry name" value="PfkB_Carbo_kinase"/>
</dbReference>
<dbReference type="AlphaFoldDB" id="A0A1H1YQ33"/>
<accession>A0A1H1YQ33</accession>
<evidence type="ECO:0000256" key="2">
    <source>
        <dbReference type="ARBA" id="ARBA00022679"/>
    </source>
</evidence>
<evidence type="ECO:0000259" key="4">
    <source>
        <dbReference type="Pfam" id="PF00294"/>
    </source>
</evidence>
<evidence type="ECO:0000256" key="1">
    <source>
        <dbReference type="ARBA" id="ARBA00010688"/>
    </source>
</evidence>
<dbReference type="RefSeq" id="WP_229724419.1">
    <property type="nucleotide sequence ID" value="NZ_BMDN01000001.1"/>
</dbReference>
<keyword evidence="8" id="KW-1185">Reference proteome</keyword>
<evidence type="ECO:0000256" key="3">
    <source>
        <dbReference type="ARBA" id="ARBA00022777"/>
    </source>
</evidence>
<dbReference type="EMBL" id="SODL02000001">
    <property type="protein sequence ID" value="MCP2366770.1"/>
    <property type="molecule type" value="Genomic_DNA"/>
</dbReference>
<sequence>MVGKVVISGPASWNRIVLLEHLPEPVPHMQFALGDHETVGGTSAGKALGLAALGREVELFTLIGPDGDGDRLREVLVRVPGLELHAIDGGRTERHLNLMTPIGERVSLYLSTPDDRPTRDDARLEAEMETAAAIVLDLSERSRRMIPDARASGRPIWTDVHDYDGTAEFHRPFLDAAEAIFMNADRVGGDPLPFMRHRIDEGARLVVCTLGAEGAVAVVALEGGGMSEHRVDAVPVEVLDTNGAGDAFMAGVLHATLEGAGIDAALRLGAEQAAAVLGTPHLHPSLDALLAHAASPAE</sequence>
<dbReference type="InterPro" id="IPR002173">
    <property type="entry name" value="Carboh/pur_kinase_PfkB_CS"/>
</dbReference>
<dbReference type="InterPro" id="IPR029056">
    <property type="entry name" value="Ribokinase-like"/>
</dbReference>
<dbReference type="Pfam" id="PF00294">
    <property type="entry name" value="PfkB"/>
    <property type="match status" value="1"/>
</dbReference>
<dbReference type="GO" id="GO:0016301">
    <property type="term" value="F:kinase activity"/>
    <property type="evidence" value="ECO:0007669"/>
    <property type="project" value="UniProtKB-KW"/>
</dbReference>
<proteinExistence type="inferred from homology"/>
<dbReference type="Gene3D" id="3.40.1190.20">
    <property type="match status" value="1"/>
</dbReference>
<feature type="domain" description="Carbohydrate kinase PfkB" evidence="4">
    <location>
        <begin position="199"/>
        <end position="281"/>
    </location>
</feature>
<dbReference type="PANTHER" id="PTHR43085">
    <property type="entry name" value="HEXOKINASE FAMILY MEMBER"/>
    <property type="match status" value="1"/>
</dbReference>
<dbReference type="EMBL" id="LT629755">
    <property type="protein sequence ID" value="SDT23578.1"/>
    <property type="molecule type" value="Genomic_DNA"/>
</dbReference>
<name>A0A1H1YQ33_9MICO</name>
<protein>
    <submittedName>
        <fullName evidence="6">Sugar or nucleoside kinase, ribokinase family</fullName>
    </submittedName>
    <submittedName>
        <fullName evidence="5">Sugar/nucleoside kinase (Ribokinase family)</fullName>
    </submittedName>
</protein>
<evidence type="ECO:0000313" key="5">
    <source>
        <dbReference type="EMBL" id="MCP2366770.1"/>
    </source>
</evidence>
<evidence type="ECO:0000313" key="8">
    <source>
        <dbReference type="Proteomes" id="UP000893823"/>
    </source>
</evidence>
<keyword evidence="2" id="KW-0808">Transferase</keyword>
<comment type="similarity">
    <text evidence="1">Belongs to the carbohydrate kinase PfkB family.</text>
</comment>
<dbReference type="PROSITE" id="PS00584">
    <property type="entry name" value="PFKB_KINASES_2"/>
    <property type="match status" value="1"/>
</dbReference>
<dbReference type="SUPFAM" id="SSF53613">
    <property type="entry name" value="Ribokinase-like"/>
    <property type="match status" value="1"/>
</dbReference>
<dbReference type="Proteomes" id="UP000893823">
    <property type="component" value="Unassembled WGS sequence"/>
</dbReference>